<dbReference type="Pfam" id="PF15559">
    <property type="entry name" value="DUF4660"/>
    <property type="match status" value="1"/>
</dbReference>
<gene>
    <name evidence="3" type="primary">LOC106073357</name>
</gene>
<dbReference type="KEGG" id="bgt:106073357"/>
<evidence type="ECO:0000313" key="3">
    <source>
        <dbReference type="RefSeq" id="XP_013089339.2"/>
    </source>
</evidence>
<feature type="compositionally biased region" description="Acidic residues" evidence="1">
    <location>
        <begin position="18"/>
        <end position="31"/>
    </location>
</feature>
<sequence length="198" mass="22153">MAAKTRKTDPLSRYFKDLDEDQLSDSEEDDAKDANPEDSFSNLKNNSVSIEQVQSNSNSNNRSTLYQKSPFSTSRSARSTAGTSTTTSSSSSVTAVDKLSKLRSANDCLNSQNKPAFLQVLEKKELNWDKLEKRLAEENASSEPIDYKTNAVPPPASYEPMTDPDVKVEKEGRKRKKSEEDTSTKAYKVHKEDDEDKL</sequence>
<dbReference type="OMA" id="NDCLNSQ"/>
<dbReference type="RefSeq" id="XP_013089339.2">
    <property type="nucleotide sequence ID" value="XM_013233885.2"/>
</dbReference>
<feature type="compositionally biased region" description="Low complexity" evidence="1">
    <location>
        <begin position="45"/>
        <end position="63"/>
    </location>
</feature>
<dbReference type="Proteomes" id="UP001165740">
    <property type="component" value="Chromosome 9"/>
</dbReference>
<organism evidence="2 3">
    <name type="scientific">Biomphalaria glabrata</name>
    <name type="common">Bloodfluke planorb</name>
    <name type="synonym">Freshwater snail</name>
    <dbReference type="NCBI Taxonomy" id="6526"/>
    <lineage>
        <taxon>Eukaryota</taxon>
        <taxon>Metazoa</taxon>
        <taxon>Spiralia</taxon>
        <taxon>Lophotrochozoa</taxon>
        <taxon>Mollusca</taxon>
        <taxon>Gastropoda</taxon>
        <taxon>Heterobranchia</taxon>
        <taxon>Euthyneura</taxon>
        <taxon>Panpulmonata</taxon>
        <taxon>Hygrophila</taxon>
        <taxon>Lymnaeoidea</taxon>
        <taxon>Planorbidae</taxon>
        <taxon>Biomphalaria</taxon>
    </lineage>
</organism>
<keyword evidence="2" id="KW-1185">Reference proteome</keyword>
<reference evidence="3" key="1">
    <citation type="submission" date="2025-08" db="UniProtKB">
        <authorList>
            <consortium name="RefSeq"/>
        </authorList>
    </citation>
    <scope>IDENTIFICATION</scope>
</reference>
<evidence type="ECO:0000256" key="1">
    <source>
        <dbReference type="SAM" id="MobiDB-lite"/>
    </source>
</evidence>
<protein>
    <submittedName>
        <fullName evidence="3">UPF0690 protein C1orf52 homolog A-like</fullName>
    </submittedName>
</protein>
<feature type="region of interest" description="Disordered" evidence="1">
    <location>
        <begin position="1"/>
        <end position="96"/>
    </location>
</feature>
<feature type="compositionally biased region" description="Basic and acidic residues" evidence="1">
    <location>
        <begin position="164"/>
        <end position="198"/>
    </location>
</feature>
<feature type="region of interest" description="Disordered" evidence="1">
    <location>
        <begin position="137"/>
        <end position="198"/>
    </location>
</feature>
<feature type="compositionally biased region" description="Low complexity" evidence="1">
    <location>
        <begin position="72"/>
        <end position="96"/>
    </location>
</feature>
<accession>A0A9U8EJ11</accession>
<evidence type="ECO:0000313" key="2">
    <source>
        <dbReference type="Proteomes" id="UP001165740"/>
    </source>
</evidence>
<name>A0A9U8EJ11_BIOGL</name>
<proteinExistence type="predicted"/>
<dbReference type="InterPro" id="IPR029089">
    <property type="entry name" value="DUF4660"/>
</dbReference>
<dbReference type="OrthoDB" id="1906229at2759"/>
<dbReference type="AlphaFoldDB" id="A0A9U8EJ11"/>
<feature type="compositionally biased region" description="Basic and acidic residues" evidence="1">
    <location>
        <begin position="1"/>
        <end position="17"/>
    </location>
</feature>
<dbReference type="GeneID" id="106073357"/>